<reference evidence="2" key="1">
    <citation type="submission" date="2023-03" db="EMBL/GenBank/DDBJ databases">
        <title>Massive genome expansion in bonnet fungi (Mycena s.s.) driven by repeated elements and novel gene families across ecological guilds.</title>
        <authorList>
            <consortium name="Lawrence Berkeley National Laboratory"/>
            <person name="Harder C.B."/>
            <person name="Miyauchi S."/>
            <person name="Viragh M."/>
            <person name="Kuo A."/>
            <person name="Thoen E."/>
            <person name="Andreopoulos B."/>
            <person name="Lu D."/>
            <person name="Skrede I."/>
            <person name="Drula E."/>
            <person name="Henrissat B."/>
            <person name="Morin E."/>
            <person name="Kohler A."/>
            <person name="Barry K."/>
            <person name="LaButti K."/>
            <person name="Morin E."/>
            <person name="Salamov A."/>
            <person name="Lipzen A."/>
            <person name="Mereny Z."/>
            <person name="Hegedus B."/>
            <person name="Baldrian P."/>
            <person name="Stursova M."/>
            <person name="Weitz H."/>
            <person name="Taylor A."/>
            <person name="Grigoriev I.V."/>
            <person name="Nagy L.G."/>
            <person name="Martin F."/>
            <person name="Kauserud H."/>
        </authorList>
    </citation>
    <scope>NUCLEOTIDE SEQUENCE</scope>
    <source>
        <strain evidence="2">9144</strain>
    </source>
</reference>
<dbReference type="AlphaFoldDB" id="A0AAD7E4I1"/>
<dbReference type="EMBL" id="JARJCW010000002">
    <property type="protein sequence ID" value="KAJ7228525.1"/>
    <property type="molecule type" value="Genomic_DNA"/>
</dbReference>
<organism evidence="2 3">
    <name type="scientific">Mycena pura</name>
    <dbReference type="NCBI Taxonomy" id="153505"/>
    <lineage>
        <taxon>Eukaryota</taxon>
        <taxon>Fungi</taxon>
        <taxon>Dikarya</taxon>
        <taxon>Basidiomycota</taxon>
        <taxon>Agaricomycotina</taxon>
        <taxon>Agaricomycetes</taxon>
        <taxon>Agaricomycetidae</taxon>
        <taxon>Agaricales</taxon>
        <taxon>Marasmiineae</taxon>
        <taxon>Mycenaceae</taxon>
        <taxon>Mycena</taxon>
    </lineage>
</organism>
<sequence length="224" mass="24065">MSFLSPCPRPDSPPPRSPSPDVVLAPLPPPRRHTAPRPIRLSLQGAQPRPKVDKPQRTVASARSCGDFRHPPTPKSASFFAVSEPSTPRSTGSSSPSEAGFRRTHRRTLSFAASSRSRSPPPSPTVASPPPPVPPIPAFVLSPTDKKPVLHPAPTPARVNHIYLPEWEHFTVAPDGTPRKPRRTEATAIVAARRAVAAPAPMTCSTFFALHNTAEQTPSRIVAL</sequence>
<evidence type="ECO:0000256" key="1">
    <source>
        <dbReference type="SAM" id="MobiDB-lite"/>
    </source>
</evidence>
<gene>
    <name evidence="2" type="ORF">GGX14DRAFT_68927</name>
</gene>
<feature type="compositionally biased region" description="Pro residues" evidence="1">
    <location>
        <begin position="7"/>
        <end position="18"/>
    </location>
</feature>
<feature type="region of interest" description="Disordered" evidence="1">
    <location>
        <begin position="1"/>
        <end position="138"/>
    </location>
</feature>
<evidence type="ECO:0000313" key="3">
    <source>
        <dbReference type="Proteomes" id="UP001219525"/>
    </source>
</evidence>
<evidence type="ECO:0000313" key="2">
    <source>
        <dbReference type="EMBL" id="KAJ7228525.1"/>
    </source>
</evidence>
<name>A0AAD7E4I1_9AGAR</name>
<dbReference type="Proteomes" id="UP001219525">
    <property type="component" value="Unassembled WGS sequence"/>
</dbReference>
<keyword evidence="3" id="KW-1185">Reference proteome</keyword>
<comment type="caution">
    <text evidence="2">The sequence shown here is derived from an EMBL/GenBank/DDBJ whole genome shotgun (WGS) entry which is preliminary data.</text>
</comment>
<proteinExistence type="predicted"/>
<feature type="compositionally biased region" description="Low complexity" evidence="1">
    <location>
        <begin position="83"/>
        <end position="98"/>
    </location>
</feature>
<protein>
    <submittedName>
        <fullName evidence="2">Uncharacterized protein</fullName>
    </submittedName>
</protein>
<feature type="compositionally biased region" description="Low complexity" evidence="1">
    <location>
        <begin position="109"/>
        <end position="118"/>
    </location>
</feature>
<feature type="compositionally biased region" description="Pro residues" evidence="1">
    <location>
        <begin position="119"/>
        <end position="137"/>
    </location>
</feature>
<accession>A0AAD7E4I1</accession>